<organism evidence="6 7">
    <name type="scientific">Dendrobium nobile</name>
    <name type="common">Orchid</name>
    <dbReference type="NCBI Taxonomy" id="94219"/>
    <lineage>
        <taxon>Eukaryota</taxon>
        <taxon>Viridiplantae</taxon>
        <taxon>Streptophyta</taxon>
        <taxon>Embryophyta</taxon>
        <taxon>Tracheophyta</taxon>
        <taxon>Spermatophyta</taxon>
        <taxon>Magnoliopsida</taxon>
        <taxon>Liliopsida</taxon>
        <taxon>Asparagales</taxon>
        <taxon>Orchidaceae</taxon>
        <taxon>Epidendroideae</taxon>
        <taxon>Malaxideae</taxon>
        <taxon>Dendrobiinae</taxon>
        <taxon>Dendrobium</taxon>
    </lineage>
</organism>
<reference evidence="6" key="1">
    <citation type="journal article" date="2022" name="Front. Genet.">
        <title>Chromosome-Scale Assembly of the Dendrobium nobile Genome Provides Insights Into the Molecular Mechanism of the Biosynthesis of the Medicinal Active Ingredient of Dendrobium.</title>
        <authorList>
            <person name="Xu Q."/>
            <person name="Niu S.-C."/>
            <person name="Li K.-L."/>
            <person name="Zheng P.-J."/>
            <person name="Zhang X.-J."/>
            <person name="Jia Y."/>
            <person name="Liu Y."/>
            <person name="Niu Y.-X."/>
            <person name="Yu L.-H."/>
            <person name="Chen D.-F."/>
            <person name="Zhang G.-Q."/>
        </authorList>
    </citation>
    <scope>NUCLEOTIDE SEQUENCE</scope>
    <source>
        <tissue evidence="6">Leaf</tissue>
    </source>
</reference>
<evidence type="ECO:0000259" key="5">
    <source>
        <dbReference type="PROSITE" id="PS50966"/>
    </source>
</evidence>
<evidence type="ECO:0000256" key="1">
    <source>
        <dbReference type="ARBA" id="ARBA00022723"/>
    </source>
</evidence>
<proteinExistence type="predicted"/>
<evidence type="ECO:0000256" key="4">
    <source>
        <dbReference type="PROSITE-ProRule" id="PRU00325"/>
    </source>
</evidence>
<evidence type="ECO:0000313" key="6">
    <source>
        <dbReference type="EMBL" id="KAI0510678.1"/>
    </source>
</evidence>
<protein>
    <recommendedName>
        <fullName evidence="5">SWIM-type domain-containing protein</fullName>
    </recommendedName>
</protein>
<evidence type="ECO:0000256" key="2">
    <source>
        <dbReference type="ARBA" id="ARBA00022771"/>
    </source>
</evidence>
<dbReference type="Pfam" id="PF04434">
    <property type="entry name" value="SWIM"/>
    <property type="match status" value="1"/>
</dbReference>
<dbReference type="OrthoDB" id="692704at2759"/>
<dbReference type="GO" id="GO:0008270">
    <property type="term" value="F:zinc ion binding"/>
    <property type="evidence" value="ECO:0007669"/>
    <property type="project" value="UniProtKB-KW"/>
</dbReference>
<dbReference type="PANTHER" id="PTHR31973">
    <property type="entry name" value="POLYPROTEIN, PUTATIVE-RELATED"/>
    <property type="match status" value="1"/>
</dbReference>
<dbReference type="SMART" id="SM00575">
    <property type="entry name" value="ZnF_PMZ"/>
    <property type="match status" value="1"/>
</dbReference>
<dbReference type="InterPro" id="IPR006564">
    <property type="entry name" value="Znf_PMZ"/>
</dbReference>
<feature type="domain" description="SWIM-type" evidence="5">
    <location>
        <begin position="415"/>
        <end position="447"/>
    </location>
</feature>
<keyword evidence="7" id="KW-1185">Reference proteome</keyword>
<keyword evidence="3" id="KW-0862">Zinc</keyword>
<dbReference type="InterPro" id="IPR004332">
    <property type="entry name" value="Transposase_MuDR"/>
</dbReference>
<name>A0A8T3BHV2_DENNO</name>
<gene>
    <name evidence="6" type="ORF">KFK09_011287</name>
</gene>
<sequence length="562" mass="64224">MDCNNLCYIVFKYGGYWNAVKGQNRIKYVGGSKKTLKFKRGDINLFLLKERTEALCTWIRGHAYELHYHVNGTSPKIYMPILNDTDVIDMLTSSCDSNRVEVVIVVKDYEEYMGFTDDTQCSDMQNFSVNIRSNNDIIVDGLCEGSFAAQVEENNSLCVGSRFEDASSFKQAIRTNAILQNYAIKIKASDKSRVNAIYTYQGCPWRIRASVCSGGVSFEVRKINSTHLCPGVNRAGNKQASTSWIAYEIKDLMKRNPDIAPKDISNNLEPAFNVDIEHVAFISNMEKGLGEAIKLKLVWSAANCYNMHEFDSNLEQLLLISPQVHSYLTSLTCKWSKATFSKVVKNHNNTNNMAESFNSWIEEARSKLVVDLIDIIRGMLMEQRSYPPVPCVEEYIRDVTNRKEHFIIRRNKDRRKVDIESHMCTCGFWQLSGLPCVHAAAFVGMSHQNLWHKYIDEHYYSYRYKMAYEGAISTLSGKEQWSIPTDSIFVSPPISIRPQGRPKKRRIKNLLEGAKKSKTNHKCGRCNSWGHHRSTCKEPLSLDDENVRLVFFGHTNSQTYAT</sequence>
<keyword evidence="2 4" id="KW-0863">Zinc-finger</keyword>
<keyword evidence="1" id="KW-0479">Metal-binding</keyword>
<evidence type="ECO:0000256" key="3">
    <source>
        <dbReference type="ARBA" id="ARBA00022833"/>
    </source>
</evidence>
<dbReference type="Pfam" id="PF03108">
    <property type="entry name" value="DBD_Tnp_Mut"/>
    <property type="match status" value="1"/>
</dbReference>
<dbReference type="PANTHER" id="PTHR31973:SF188">
    <property type="entry name" value="POLYPROTEIN, PUTATIVE-RELATED"/>
    <property type="match status" value="1"/>
</dbReference>
<evidence type="ECO:0000313" key="7">
    <source>
        <dbReference type="Proteomes" id="UP000829196"/>
    </source>
</evidence>
<accession>A0A8T3BHV2</accession>
<dbReference type="PROSITE" id="PS50966">
    <property type="entry name" value="ZF_SWIM"/>
    <property type="match status" value="1"/>
</dbReference>
<comment type="caution">
    <text evidence="6">The sequence shown here is derived from an EMBL/GenBank/DDBJ whole genome shotgun (WGS) entry which is preliminary data.</text>
</comment>
<dbReference type="AlphaFoldDB" id="A0A8T3BHV2"/>
<dbReference type="InterPro" id="IPR007527">
    <property type="entry name" value="Znf_SWIM"/>
</dbReference>
<dbReference type="EMBL" id="JAGYWB010000009">
    <property type="protein sequence ID" value="KAI0510678.1"/>
    <property type="molecule type" value="Genomic_DNA"/>
</dbReference>
<dbReference type="Proteomes" id="UP000829196">
    <property type="component" value="Unassembled WGS sequence"/>
</dbReference>